<evidence type="ECO:0000313" key="2">
    <source>
        <dbReference type="Proteomes" id="UP000789920"/>
    </source>
</evidence>
<sequence>TCLKKELGGGSYITNPNMWTCSCPAYLCSRFLLSKHLVQSVRLLNPNFFNEVKHHRSPPFWRHNDLILLTRGLEPVEDDELEKEDEVVDEDELNVQEIDKEFAEALQEYEEGENNMNDNVIVEESNETWEEVNGRVKENLQKWIDLLKSQELYKDTQFLLAAEDAMSGIEKMLKKCETLRNRRTLPKTWKDCDKYTMFYKIA</sequence>
<organism evidence="1 2">
    <name type="scientific">Racocetra persica</name>
    <dbReference type="NCBI Taxonomy" id="160502"/>
    <lineage>
        <taxon>Eukaryota</taxon>
        <taxon>Fungi</taxon>
        <taxon>Fungi incertae sedis</taxon>
        <taxon>Mucoromycota</taxon>
        <taxon>Glomeromycotina</taxon>
        <taxon>Glomeromycetes</taxon>
        <taxon>Diversisporales</taxon>
        <taxon>Gigasporaceae</taxon>
        <taxon>Racocetra</taxon>
    </lineage>
</organism>
<dbReference type="EMBL" id="CAJVQC010033499">
    <property type="protein sequence ID" value="CAG8754088.1"/>
    <property type="molecule type" value="Genomic_DNA"/>
</dbReference>
<keyword evidence="2" id="KW-1185">Reference proteome</keyword>
<reference evidence="1" key="1">
    <citation type="submission" date="2021-06" db="EMBL/GenBank/DDBJ databases">
        <authorList>
            <person name="Kallberg Y."/>
            <person name="Tangrot J."/>
            <person name="Rosling A."/>
        </authorList>
    </citation>
    <scope>NUCLEOTIDE SEQUENCE</scope>
    <source>
        <strain evidence="1">MA461A</strain>
    </source>
</reference>
<name>A0ACA9QIR9_9GLOM</name>
<gene>
    <name evidence="1" type="ORF">RPERSI_LOCUS14491</name>
</gene>
<protein>
    <submittedName>
        <fullName evidence="1">7518_t:CDS:1</fullName>
    </submittedName>
</protein>
<evidence type="ECO:0000313" key="1">
    <source>
        <dbReference type="EMBL" id="CAG8754088.1"/>
    </source>
</evidence>
<dbReference type="Proteomes" id="UP000789920">
    <property type="component" value="Unassembled WGS sequence"/>
</dbReference>
<feature type="non-terminal residue" evidence="1">
    <location>
        <position position="1"/>
    </location>
</feature>
<accession>A0ACA9QIR9</accession>
<comment type="caution">
    <text evidence="1">The sequence shown here is derived from an EMBL/GenBank/DDBJ whole genome shotgun (WGS) entry which is preliminary data.</text>
</comment>
<proteinExistence type="predicted"/>